<dbReference type="Gene3D" id="2.170.130.10">
    <property type="entry name" value="TonB-dependent receptor, plug domain"/>
    <property type="match status" value="1"/>
</dbReference>
<dbReference type="InterPro" id="IPR023996">
    <property type="entry name" value="TonB-dep_OMP_SusC/RagA"/>
</dbReference>
<name>A0A1V9FH98_9BACT</name>
<gene>
    <name evidence="4" type="ORF">A3860_08970</name>
</gene>
<dbReference type="PROSITE" id="PS52016">
    <property type="entry name" value="TONB_DEPENDENT_REC_3"/>
    <property type="match status" value="1"/>
</dbReference>
<dbReference type="Pfam" id="PF07715">
    <property type="entry name" value="Plug"/>
    <property type="match status" value="1"/>
</dbReference>
<sequence length="960" mass="106700">MIACKPPGSVSPLLLWRALLLACLTISFSAQAQDDDTIKLALKTTNAPLLKSPDVEPVLFGVQKKSRLLQSTATVYTSQLSTTPSPQFLQALPGRLAGLNIRFTSGGPGLDGNGMSFDIRGARAQIILVDGVERGYLSLDPEQIESITVLKDALSTAMFGQRSSYGIISIKTKKGDVGKPRLSFTAQTGFETPSALPKPLAAWQYATLYNEARQNDLGQTTSTPVFSQAQIDAYKDQTDPYTYPDVNWYKTVLNKNARVTRYNFNIQGSGKGFRYFVDLDKLNQKGLFKTDDDKNPYNTNSQLDRYILRSNLGVDVTPSTFVQLNLFGRFQRYNQPGGGVASIFSSLLTTPQLAYPVYNPNGSYGGTSVYGENANIYGQAVSRGYQFQDVRDIAVDLEVTQNLDVLTKGLYLRAKASNNNTAYYTTTRVKNFEVYQYAGTTNSYTKYGTTTEQTTGGGVNERSRIVYLEGAAGYERTFGRHAIDVQAIANQQSRLWFNINNLPENYTAYAGKVNYTYDDRYVVEGAVSYGGYNYLTPAKRWATYWAYGLGWNLHNEHFIKDNLHFISNLKLRANYGLTGQVNAGYFSYIQTYFNPGTNTNNAVAYWYGAGMSLERSTGENAISNPNLGPEKAKKANAGIDVGLLKNRLTVTADYFYNKFYDLVAAPTMTTAVLGAGYPALNYQKFNYYGTEITTTWQDQVKDFAYYISANFSMVQSKVVYNAELPKQYDYQVLTGKPVGVLYGYTATGLFKSYDEINDPATAVMPAAPKSSLRPGDIRYLDRNGDGVIDANDQSGIGSAKPTIYFGSTIGLRFKGFDLSALLQGTMNRQSYLSGDFMNGFGNNGNYTAYEYNLGRFTLATAETATQPRVWLGTNTNNSQTSSFWLFNNDFVRLKNVEVGYTLPEKLMRRIGSPTVRFFANGLNLLTWAEIYKVRKDLDPESWGAAYPIMKVFNFGLNVKF</sequence>
<keyword evidence="1" id="KW-0813">Transport</keyword>
<dbReference type="InterPro" id="IPR039426">
    <property type="entry name" value="TonB-dep_rcpt-like"/>
</dbReference>
<dbReference type="GO" id="GO:0009279">
    <property type="term" value="C:cell outer membrane"/>
    <property type="evidence" value="ECO:0007669"/>
    <property type="project" value="UniProtKB-SubCell"/>
</dbReference>
<comment type="similarity">
    <text evidence="1">Belongs to the TonB-dependent receptor family.</text>
</comment>
<keyword evidence="1" id="KW-0472">Membrane</keyword>
<accession>A0A1V9FH98</accession>
<keyword evidence="2" id="KW-0732">Signal</keyword>
<organism evidence="4 5">
    <name type="scientific">Niastella vici</name>
    <dbReference type="NCBI Taxonomy" id="1703345"/>
    <lineage>
        <taxon>Bacteria</taxon>
        <taxon>Pseudomonadati</taxon>
        <taxon>Bacteroidota</taxon>
        <taxon>Chitinophagia</taxon>
        <taxon>Chitinophagales</taxon>
        <taxon>Chitinophagaceae</taxon>
        <taxon>Niastella</taxon>
    </lineage>
</organism>
<evidence type="ECO:0000259" key="3">
    <source>
        <dbReference type="Pfam" id="PF07715"/>
    </source>
</evidence>
<keyword evidence="5" id="KW-1185">Reference proteome</keyword>
<evidence type="ECO:0000313" key="5">
    <source>
        <dbReference type="Proteomes" id="UP000192796"/>
    </source>
</evidence>
<dbReference type="NCBIfam" id="TIGR04056">
    <property type="entry name" value="OMP_RagA_SusC"/>
    <property type="match status" value="1"/>
</dbReference>
<dbReference type="Proteomes" id="UP000192796">
    <property type="component" value="Unassembled WGS sequence"/>
</dbReference>
<comment type="caution">
    <text evidence="4">The sequence shown here is derived from an EMBL/GenBank/DDBJ whole genome shotgun (WGS) entry which is preliminary data.</text>
</comment>
<comment type="subcellular location">
    <subcellularLocation>
        <location evidence="1">Cell outer membrane</location>
        <topology evidence="1">Multi-pass membrane protein</topology>
    </subcellularLocation>
</comment>
<feature type="domain" description="TonB-dependent receptor plug" evidence="3">
    <location>
        <begin position="65"/>
        <end position="166"/>
    </location>
</feature>
<dbReference type="OrthoDB" id="9768177at2"/>
<dbReference type="SUPFAM" id="SSF56935">
    <property type="entry name" value="Porins"/>
    <property type="match status" value="1"/>
</dbReference>
<evidence type="ECO:0000256" key="2">
    <source>
        <dbReference type="SAM" id="SignalP"/>
    </source>
</evidence>
<proteinExistence type="inferred from homology"/>
<keyword evidence="1" id="KW-0812">Transmembrane</keyword>
<dbReference type="InterPro" id="IPR037066">
    <property type="entry name" value="Plug_dom_sf"/>
</dbReference>
<evidence type="ECO:0000313" key="4">
    <source>
        <dbReference type="EMBL" id="OQP57748.1"/>
    </source>
</evidence>
<reference evidence="4 5" key="1">
    <citation type="submission" date="2016-03" db="EMBL/GenBank/DDBJ databases">
        <title>Niastella vici sp. nov., isolated from farmland soil.</title>
        <authorList>
            <person name="Chen L."/>
            <person name="Wang D."/>
            <person name="Yang S."/>
            <person name="Wang G."/>
        </authorList>
    </citation>
    <scope>NUCLEOTIDE SEQUENCE [LARGE SCALE GENOMIC DNA]</scope>
    <source>
        <strain evidence="4 5">DJ57</strain>
    </source>
</reference>
<dbReference type="STRING" id="1703345.A3860_08970"/>
<dbReference type="InterPro" id="IPR012910">
    <property type="entry name" value="Plug_dom"/>
</dbReference>
<protein>
    <recommendedName>
        <fullName evidence="3">TonB-dependent receptor plug domain-containing protein</fullName>
    </recommendedName>
</protein>
<dbReference type="EMBL" id="LVYD01000113">
    <property type="protein sequence ID" value="OQP57748.1"/>
    <property type="molecule type" value="Genomic_DNA"/>
</dbReference>
<evidence type="ECO:0000256" key="1">
    <source>
        <dbReference type="PROSITE-ProRule" id="PRU01360"/>
    </source>
</evidence>
<feature type="signal peptide" evidence="2">
    <location>
        <begin position="1"/>
        <end position="32"/>
    </location>
</feature>
<dbReference type="RefSeq" id="WP_081155652.1">
    <property type="nucleotide sequence ID" value="NZ_LVYD01000113.1"/>
</dbReference>
<feature type="chain" id="PRO_5012664093" description="TonB-dependent receptor plug domain-containing protein" evidence="2">
    <location>
        <begin position="33"/>
        <end position="960"/>
    </location>
</feature>
<dbReference type="AlphaFoldDB" id="A0A1V9FH98"/>
<keyword evidence="1" id="KW-1134">Transmembrane beta strand</keyword>
<keyword evidence="1" id="KW-0998">Cell outer membrane</keyword>